<name>A0AAN7Y3N2_9EURO</name>
<dbReference type="PANTHER" id="PTHR37017">
    <property type="entry name" value="AB HYDROLASE-1 DOMAIN-CONTAINING PROTEIN-RELATED"/>
    <property type="match status" value="1"/>
</dbReference>
<proteinExistence type="predicted"/>
<reference evidence="1 2" key="1">
    <citation type="submission" date="2023-08" db="EMBL/GenBank/DDBJ databases">
        <title>Black Yeasts Isolated from many extreme environments.</title>
        <authorList>
            <person name="Coleine C."/>
            <person name="Stajich J.E."/>
            <person name="Selbmann L."/>
        </authorList>
    </citation>
    <scope>NUCLEOTIDE SEQUENCE [LARGE SCALE GENOMIC DNA]</scope>
    <source>
        <strain evidence="1 2">CCFEE 5910</strain>
    </source>
</reference>
<dbReference type="EMBL" id="JAVRRJ010000011">
    <property type="protein sequence ID" value="KAK5081009.1"/>
    <property type="molecule type" value="Genomic_DNA"/>
</dbReference>
<dbReference type="AlphaFoldDB" id="A0AAN7Y3N2"/>
<comment type="caution">
    <text evidence="1">The sequence shown here is derived from an EMBL/GenBank/DDBJ whole genome shotgun (WGS) entry which is preliminary data.</text>
</comment>
<sequence>MQVSKQTIIGAAQSLKNMQSNVDVIPEHAIKAVNAGQKIVVVMHSYGRIPSCDPVAGLSYKERQANGLSRGVVHLFFMAAFIIPAGKTSIEALGGNDPPWWDISDDKMVVNPIDPGIIFYNDMTEEHVRKCISELERHSY</sequence>
<dbReference type="PANTHER" id="PTHR37017:SF13">
    <property type="entry name" value="AB HYDROLASE-1 DOMAIN-CONTAINING PROTEIN"/>
    <property type="match status" value="1"/>
</dbReference>
<gene>
    <name evidence="1" type="ORF">LTR05_008326</name>
</gene>
<protein>
    <submittedName>
        <fullName evidence="1">Uncharacterized protein</fullName>
    </submittedName>
</protein>
<keyword evidence="2" id="KW-1185">Reference proteome</keyword>
<dbReference type="Proteomes" id="UP001309876">
    <property type="component" value="Unassembled WGS sequence"/>
</dbReference>
<organism evidence="1 2">
    <name type="scientific">Lithohypha guttulata</name>
    <dbReference type="NCBI Taxonomy" id="1690604"/>
    <lineage>
        <taxon>Eukaryota</taxon>
        <taxon>Fungi</taxon>
        <taxon>Dikarya</taxon>
        <taxon>Ascomycota</taxon>
        <taxon>Pezizomycotina</taxon>
        <taxon>Eurotiomycetes</taxon>
        <taxon>Chaetothyriomycetidae</taxon>
        <taxon>Chaetothyriales</taxon>
        <taxon>Trichomeriaceae</taxon>
        <taxon>Lithohypha</taxon>
    </lineage>
</organism>
<accession>A0AAN7Y3N2</accession>
<evidence type="ECO:0000313" key="1">
    <source>
        <dbReference type="EMBL" id="KAK5081009.1"/>
    </source>
</evidence>
<evidence type="ECO:0000313" key="2">
    <source>
        <dbReference type="Proteomes" id="UP001309876"/>
    </source>
</evidence>
<dbReference type="InterPro" id="IPR052897">
    <property type="entry name" value="Sec-Metab_Biosynth_Hydrolase"/>
</dbReference>